<keyword evidence="13" id="KW-0472">Membrane</keyword>
<dbReference type="GO" id="GO:0006032">
    <property type="term" value="P:chitin catabolic process"/>
    <property type="evidence" value="ECO:0007669"/>
    <property type="project" value="UniProtKB-KW"/>
</dbReference>
<evidence type="ECO:0000313" key="26">
    <source>
        <dbReference type="Proteomes" id="UP000007148"/>
    </source>
</evidence>
<evidence type="ECO:0000256" key="3">
    <source>
        <dbReference type="ARBA" id="ARBA00004609"/>
    </source>
</evidence>
<dbReference type="InterPro" id="IPR002509">
    <property type="entry name" value="NODB_dom"/>
</dbReference>
<evidence type="ECO:0000256" key="14">
    <source>
        <dbReference type="ARBA" id="ARBA00023180"/>
    </source>
</evidence>
<evidence type="ECO:0000256" key="9">
    <source>
        <dbReference type="ARBA" id="ARBA00022723"/>
    </source>
</evidence>
<keyword evidence="19" id="KW-0624">Polysaccharide degradation</keyword>
<dbReference type="SUPFAM" id="SSF88713">
    <property type="entry name" value="Glycoside hydrolase/deacetylase"/>
    <property type="match status" value="1"/>
</dbReference>
<dbReference type="EMBL" id="CAFZ01000135">
    <property type="protein sequence ID" value="CCA71793.1"/>
    <property type="molecule type" value="Genomic_DNA"/>
</dbReference>
<comment type="subcellular location">
    <subcellularLocation>
        <location evidence="3">Cell membrane</location>
        <topology evidence="3">Lipid-anchor</topology>
        <topology evidence="3">GPI-anchor</topology>
    </subcellularLocation>
    <subcellularLocation>
        <location evidence="2">Secreted</location>
        <location evidence="2">Cell wall</location>
    </subcellularLocation>
</comment>
<feature type="region of interest" description="Disordered" evidence="22">
    <location>
        <begin position="26"/>
        <end position="56"/>
    </location>
</feature>
<dbReference type="PANTHER" id="PTHR10587">
    <property type="entry name" value="GLYCOSYL TRANSFERASE-RELATED"/>
    <property type="match status" value="1"/>
</dbReference>
<accession>G4TKF0</accession>
<dbReference type="InterPro" id="IPR050248">
    <property type="entry name" value="Polysacc_deacetylase_ArnD"/>
</dbReference>
<feature type="compositionally biased region" description="Low complexity" evidence="22">
    <location>
        <begin position="26"/>
        <end position="49"/>
    </location>
</feature>
<evidence type="ECO:0000313" key="25">
    <source>
        <dbReference type="EMBL" id="CCA71793.1"/>
    </source>
</evidence>
<dbReference type="InParanoid" id="G4TKF0"/>
<organism evidence="25 26">
    <name type="scientific">Serendipita indica (strain DSM 11827)</name>
    <name type="common">Root endophyte fungus</name>
    <name type="synonym">Piriformospora indica</name>
    <dbReference type="NCBI Taxonomy" id="1109443"/>
    <lineage>
        <taxon>Eukaryota</taxon>
        <taxon>Fungi</taxon>
        <taxon>Dikarya</taxon>
        <taxon>Basidiomycota</taxon>
        <taxon>Agaricomycotina</taxon>
        <taxon>Agaricomycetes</taxon>
        <taxon>Sebacinales</taxon>
        <taxon>Serendipitaceae</taxon>
        <taxon>Serendipita</taxon>
    </lineage>
</organism>
<dbReference type="GO" id="GO:0005886">
    <property type="term" value="C:plasma membrane"/>
    <property type="evidence" value="ECO:0007669"/>
    <property type="project" value="UniProtKB-SubCell"/>
</dbReference>
<dbReference type="GO" id="GO:0009272">
    <property type="term" value="P:fungal-type cell wall biogenesis"/>
    <property type="evidence" value="ECO:0007669"/>
    <property type="project" value="UniProtKB-ARBA"/>
</dbReference>
<evidence type="ECO:0000256" key="17">
    <source>
        <dbReference type="ARBA" id="ARBA00023288"/>
    </source>
</evidence>
<comment type="caution">
    <text evidence="25">The sequence shown here is derived from an EMBL/GenBank/DDBJ whole genome shotgun (WGS) entry which is preliminary data.</text>
</comment>
<evidence type="ECO:0000256" key="8">
    <source>
        <dbReference type="ARBA" id="ARBA00022622"/>
    </source>
</evidence>
<dbReference type="EC" id="3.5.1.41" evidence="20"/>
<evidence type="ECO:0000256" key="22">
    <source>
        <dbReference type="SAM" id="MobiDB-lite"/>
    </source>
</evidence>
<keyword evidence="16" id="KW-0170">Cobalt</keyword>
<sequence length="465" mass="48517">MLFRALVSASLPLLAFGAQIRRQDPAASSSAAGTTPAGTGTATPAATSMTPPPEVPITLVSTNPTAFPLSAIVATPVTHTAQPLASTPSAGQQPSAVGSNAPPLPAANSIVIANYPALDKTPPTDSPEVKQWIQDVANSGIPIPNIAPAVAGGCSANPGRAGNSSICWWTCGQCTRDSDITTCPDKLTWGVSFDDGPSPDTPRLLDYLQSQNLHSTFFVVGSRALSRPEILQAEYMAGHQISVHTWSHSALTTLTNEQIIAELGWTAKIIKDVTGVTPNTFRAPYGDIDDRVRAIGRAMGFTSIIWTGYTNPQTNQLDNFDTNDWHIAAGTVSASGVIAAFENILQSATLLNTGFIVLAHDLYQQSVDLAIGYILPDALARRNPQFKMMSIIECLGMPLANAYKETNDNATNPVPTGINQSISYAGASAAATSTAGHTGGALSTSPSTLWHVVGLAGALVAAYTL</sequence>
<keyword evidence="15" id="KW-0119">Carbohydrate metabolism</keyword>
<keyword evidence="9" id="KW-0479">Metal-binding</keyword>
<protein>
    <recommendedName>
        <fullName evidence="20">chitin deacetylase</fullName>
        <ecNumber evidence="20">3.5.1.41</ecNumber>
    </recommendedName>
</protein>
<dbReference type="GO" id="GO:0004099">
    <property type="term" value="F:chitin deacetylase activity"/>
    <property type="evidence" value="ECO:0007669"/>
    <property type="project" value="UniProtKB-EC"/>
</dbReference>
<dbReference type="PROSITE" id="PS51677">
    <property type="entry name" value="NODB"/>
    <property type="match status" value="1"/>
</dbReference>
<evidence type="ECO:0000259" key="24">
    <source>
        <dbReference type="PROSITE" id="PS51677"/>
    </source>
</evidence>
<keyword evidence="6" id="KW-0134">Cell wall</keyword>
<keyword evidence="18" id="KW-0961">Cell wall biogenesis/degradation</keyword>
<evidence type="ECO:0000256" key="10">
    <source>
        <dbReference type="ARBA" id="ARBA00022729"/>
    </source>
</evidence>
<feature type="chain" id="PRO_5003469190" description="chitin deacetylase" evidence="23">
    <location>
        <begin position="18"/>
        <end position="465"/>
    </location>
</feature>
<dbReference type="GO" id="GO:0046872">
    <property type="term" value="F:metal ion binding"/>
    <property type="evidence" value="ECO:0007669"/>
    <property type="project" value="UniProtKB-KW"/>
</dbReference>
<evidence type="ECO:0000256" key="11">
    <source>
        <dbReference type="ARBA" id="ARBA00022801"/>
    </source>
</evidence>
<evidence type="ECO:0000256" key="7">
    <source>
        <dbReference type="ARBA" id="ARBA00022525"/>
    </source>
</evidence>
<evidence type="ECO:0000256" key="12">
    <source>
        <dbReference type="ARBA" id="ARBA00023024"/>
    </source>
</evidence>
<reference evidence="25 26" key="1">
    <citation type="journal article" date="2011" name="PLoS Pathog.">
        <title>Endophytic Life Strategies Decoded by Genome and Transcriptome Analyses of the Mutualistic Root Symbiont Piriformospora indica.</title>
        <authorList>
            <person name="Zuccaro A."/>
            <person name="Lahrmann U."/>
            <person name="Guldener U."/>
            <person name="Langen G."/>
            <person name="Pfiffi S."/>
            <person name="Biedenkopf D."/>
            <person name="Wong P."/>
            <person name="Samans B."/>
            <person name="Grimm C."/>
            <person name="Basiewicz M."/>
            <person name="Murat C."/>
            <person name="Martin F."/>
            <person name="Kogel K.H."/>
        </authorList>
    </citation>
    <scope>NUCLEOTIDE SEQUENCE [LARGE SCALE GENOMIC DNA]</scope>
    <source>
        <strain evidence="25 26">DSM 11827</strain>
    </source>
</reference>
<feature type="region of interest" description="Disordered" evidence="22">
    <location>
        <begin position="82"/>
        <end position="102"/>
    </location>
</feature>
<dbReference type="AlphaFoldDB" id="G4TKF0"/>
<evidence type="ECO:0000256" key="23">
    <source>
        <dbReference type="SAM" id="SignalP"/>
    </source>
</evidence>
<keyword evidence="12" id="KW-0146">Chitin degradation</keyword>
<evidence type="ECO:0000256" key="5">
    <source>
        <dbReference type="ARBA" id="ARBA00022475"/>
    </source>
</evidence>
<keyword evidence="17" id="KW-0449">Lipoprotein</keyword>
<evidence type="ECO:0000256" key="6">
    <source>
        <dbReference type="ARBA" id="ARBA00022512"/>
    </source>
</evidence>
<dbReference type="OMA" id="YMSGHQI"/>
<dbReference type="Proteomes" id="UP000007148">
    <property type="component" value="Unassembled WGS sequence"/>
</dbReference>
<keyword evidence="7" id="KW-0964">Secreted</keyword>
<keyword evidence="5" id="KW-1003">Cell membrane</keyword>
<evidence type="ECO:0000256" key="21">
    <source>
        <dbReference type="ARBA" id="ARBA00048494"/>
    </source>
</evidence>
<keyword evidence="26" id="KW-1185">Reference proteome</keyword>
<evidence type="ECO:0000256" key="1">
    <source>
        <dbReference type="ARBA" id="ARBA00001941"/>
    </source>
</evidence>
<comment type="similarity">
    <text evidence="4">Belongs to the polysaccharide deacetylase family.</text>
</comment>
<name>G4TKF0_SERID</name>
<comment type="cofactor">
    <cofactor evidence="1">
        <name>Co(2+)</name>
        <dbReference type="ChEBI" id="CHEBI:48828"/>
    </cofactor>
</comment>
<dbReference type="FunFam" id="3.20.20.370:FF:000004">
    <property type="entry name" value="Related to Chitin deacetylase"/>
    <property type="match status" value="1"/>
</dbReference>
<evidence type="ECO:0000256" key="4">
    <source>
        <dbReference type="ARBA" id="ARBA00010973"/>
    </source>
</evidence>
<comment type="catalytic activity">
    <reaction evidence="21">
        <text>[(1-&gt;4)-N-acetyl-beta-D-glucosaminyl](n) + n H2O = chitosan + n acetate</text>
        <dbReference type="Rhea" id="RHEA:10464"/>
        <dbReference type="Rhea" id="RHEA-COMP:9593"/>
        <dbReference type="Rhea" id="RHEA-COMP:9597"/>
        <dbReference type="ChEBI" id="CHEBI:15377"/>
        <dbReference type="ChEBI" id="CHEBI:17029"/>
        <dbReference type="ChEBI" id="CHEBI:30089"/>
        <dbReference type="ChEBI" id="CHEBI:57704"/>
        <dbReference type="EC" id="3.5.1.41"/>
    </reaction>
    <physiologicalReaction direction="left-to-right" evidence="21">
        <dbReference type="Rhea" id="RHEA:10465"/>
    </physiologicalReaction>
</comment>
<keyword evidence="14" id="KW-0325">Glycoprotein</keyword>
<keyword evidence="11" id="KW-0378">Hydrolase</keyword>
<dbReference type="PANTHER" id="PTHR10587:SF133">
    <property type="entry name" value="CHITIN DEACETYLASE 1-RELATED"/>
    <property type="match status" value="1"/>
</dbReference>
<feature type="compositionally biased region" description="Polar residues" evidence="22">
    <location>
        <begin position="82"/>
        <end position="98"/>
    </location>
</feature>
<feature type="signal peptide" evidence="23">
    <location>
        <begin position="1"/>
        <end position="17"/>
    </location>
</feature>
<feature type="domain" description="NodB homology" evidence="24">
    <location>
        <begin position="187"/>
        <end position="387"/>
    </location>
</feature>
<keyword evidence="8" id="KW-0336">GPI-anchor</keyword>
<dbReference type="HOGENOM" id="CLU_030200_2_0_1"/>
<dbReference type="STRING" id="1109443.G4TKF0"/>
<evidence type="ECO:0000256" key="20">
    <source>
        <dbReference type="ARBA" id="ARBA00024056"/>
    </source>
</evidence>
<dbReference type="GO" id="GO:0098552">
    <property type="term" value="C:side of membrane"/>
    <property type="evidence" value="ECO:0007669"/>
    <property type="project" value="UniProtKB-KW"/>
</dbReference>
<evidence type="ECO:0000256" key="19">
    <source>
        <dbReference type="ARBA" id="ARBA00023326"/>
    </source>
</evidence>
<dbReference type="GO" id="GO:0071555">
    <property type="term" value="P:cell wall organization"/>
    <property type="evidence" value="ECO:0007669"/>
    <property type="project" value="UniProtKB-KW"/>
</dbReference>
<gene>
    <name evidence="25" type="ORF">PIIN_05728</name>
</gene>
<dbReference type="eggNOG" id="ENOG502QRIP">
    <property type="taxonomic scope" value="Eukaryota"/>
</dbReference>
<evidence type="ECO:0000256" key="16">
    <source>
        <dbReference type="ARBA" id="ARBA00023285"/>
    </source>
</evidence>
<evidence type="ECO:0000256" key="18">
    <source>
        <dbReference type="ARBA" id="ARBA00023316"/>
    </source>
</evidence>
<dbReference type="Pfam" id="PF01522">
    <property type="entry name" value="Polysacc_deac_1"/>
    <property type="match status" value="1"/>
</dbReference>
<keyword evidence="10 23" id="KW-0732">Signal</keyword>
<dbReference type="OrthoDB" id="407355at2759"/>
<dbReference type="Gene3D" id="3.20.20.370">
    <property type="entry name" value="Glycoside hydrolase/deacetylase"/>
    <property type="match status" value="1"/>
</dbReference>
<dbReference type="GO" id="GO:0000272">
    <property type="term" value="P:polysaccharide catabolic process"/>
    <property type="evidence" value="ECO:0007669"/>
    <property type="project" value="UniProtKB-KW"/>
</dbReference>
<evidence type="ECO:0000256" key="15">
    <source>
        <dbReference type="ARBA" id="ARBA00023277"/>
    </source>
</evidence>
<dbReference type="InterPro" id="IPR011330">
    <property type="entry name" value="Glyco_hydro/deAcase_b/a-brl"/>
</dbReference>
<evidence type="ECO:0000256" key="13">
    <source>
        <dbReference type="ARBA" id="ARBA00023136"/>
    </source>
</evidence>
<evidence type="ECO:0000256" key="2">
    <source>
        <dbReference type="ARBA" id="ARBA00004191"/>
    </source>
</evidence>
<proteinExistence type="inferred from homology"/>